<evidence type="ECO:0000256" key="1">
    <source>
        <dbReference type="ARBA" id="ARBA00010996"/>
    </source>
</evidence>
<evidence type="ECO:0000256" key="2">
    <source>
        <dbReference type="ARBA" id="ARBA00023008"/>
    </source>
</evidence>
<evidence type="ECO:0000256" key="4">
    <source>
        <dbReference type="PIRSR" id="PIRSR603782-2"/>
    </source>
</evidence>
<dbReference type="Proteomes" id="UP000249547">
    <property type="component" value="Unassembled WGS sequence"/>
</dbReference>
<reference evidence="6 7" key="1">
    <citation type="submission" date="2018-06" db="EMBL/GenBank/DDBJ databases">
        <title>Genomic Encyclopedia of Archaeal and Bacterial Type Strains, Phase II (KMG-II): from individual species to whole genera.</title>
        <authorList>
            <person name="Goeker M."/>
        </authorList>
    </citation>
    <scope>NUCLEOTIDE SEQUENCE [LARGE SCALE GENOMIC DNA]</scope>
    <source>
        <strain evidence="6 7">DSM 23857</strain>
    </source>
</reference>
<evidence type="ECO:0000313" key="6">
    <source>
        <dbReference type="EMBL" id="RAJ01712.1"/>
    </source>
</evidence>
<dbReference type="InterPro" id="IPR036249">
    <property type="entry name" value="Thioredoxin-like_sf"/>
</dbReference>
<dbReference type="PANTHER" id="PTHR12151:SF25">
    <property type="entry name" value="LINALOOL DEHYDRATASE_ISOMERASE DOMAIN-CONTAINING PROTEIN"/>
    <property type="match status" value="1"/>
</dbReference>
<keyword evidence="3" id="KW-0479">Metal-binding</keyword>
<dbReference type="GO" id="GO:0046872">
    <property type="term" value="F:metal ion binding"/>
    <property type="evidence" value="ECO:0007669"/>
    <property type="project" value="UniProtKB-KW"/>
</dbReference>
<organism evidence="6 7">
    <name type="scientific">Chitinophaga skermanii</name>
    <dbReference type="NCBI Taxonomy" id="331697"/>
    <lineage>
        <taxon>Bacteria</taxon>
        <taxon>Pseudomonadati</taxon>
        <taxon>Bacteroidota</taxon>
        <taxon>Chitinophagia</taxon>
        <taxon>Chitinophagales</taxon>
        <taxon>Chitinophagaceae</taxon>
        <taxon>Chitinophaga</taxon>
    </lineage>
</organism>
<dbReference type="Pfam" id="PF02630">
    <property type="entry name" value="SCO1-SenC"/>
    <property type="match status" value="1"/>
</dbReference>
<feature type="binding site" evidence="3">
    <location>
        <position position="84"/>
    </location>
    <ligand>
        <name>Cu cation</name>
        <dbReference type="ChEBI" id="CHEBI:23378"/>
    </ligand>
</feature>
<dbReference type="PROSITE" id="PS51352">
    <property type="entry name" value="THIOREDOXIN_2"/>
    <property type="match status" value="1"/>
</dbReference>
<proteinExistence type="inferred from homology"/>
<feature type="disulfide bond" description="Redox-active" evidence="4">
    <location>
        <begin position="84"/>
        <end position="88"/>
    </location>
</feature>
<accession>A0A327QDK4</accession>
<keyword evidence="4" id="KW-1015">Disulfide bond</keyword>
<protein>
    <submittedName>
        <fullName evidence="6">Protein SCO1/2</fullName>
    </submittedName>
</protein>
<evidence type="ECO:0000259" key="5">
    <source>
        <dbReference type="PROSITE" id="PS51352"/>
    </source>
</evidence>
<dbReference type="CDD" id="cd02968">
    <property type="entry name" value="SCO"/>
    <property type="match status" value="1"/>
</dbReference>
<gene>
    <name evidence="6" type="ORF">LX64_03930</name>
</gene>
<dbReference type="InterPro" id="IPR003782">
    <property type="entry name" value="SCO1/SenC"/>
</dbReference>
<evidence type="ECO:0000256" key="3">
    <source>
        <dbReference type="PIRSR" id="PIRSR603782-1"/>
    </source>
</evidence>
<feature type="domain" description="Thioredoxin" evidence="5">
    <location>
        <begin position="46"/>
        <end position="214"/>
    </location>
</feature>
<dbReference type="SUPFAM" id="SSF52833">
    <property type="entry name" value="Thioredoxin-like"/>
    <property type="match status" value="1"/>
</dbReference>
<dbReference type="OrthoDB" id="9811998at2"/>
<comment type="caution">
    <text evidence="6">The sequence shown here is derived from an EMBL/GenBank/DDBJ whole genome shotgun (WGS) entry which is preliminary data.</text>
</comment>
<feature type="binding site" evidence="3">
    <location>
        <position position="174"/>
    </location>
    <ligand>
        <name>Cu cation</name>
        <dbReference type="ChEBI" id="CHEBI:23378"/>
    </ligand>
</feature>
<evidence type="ECO:0000313" key="7">
    <source>
        <dbReference type="Proteomes" id="UP000249547"/>
    </source>
</evidence>
<dbReference type="RefSeq" id="WP_158538681.1">
    <property type="nucleotide sequence ID" value="NZ_QLLL01000007.1"/>
</dbReference>
<comment type="similarity">
    <text evidence="1">Belongs to the SCO1/2 family.</text>
</comment>
<feature type="binding site" evidence="3">
    <location>
        <position position="88"/>
    </location>
    <ligand>
        <name>Cu cation</name>
        <dbReference type="ChEBI" id="CHEBI:23378"/>
    </ligand>
</feature>
<dbReference type="AlphaFoldDB" id="A0A327QDK4"/>
<dbReference type="PANTHER" id="PTHR12151">
    <property type="entry name" value="ELECTRON TRANSPORT PROTIN SCO1/SENC FAMILY MEMBER"/>
    <property type="match status" value="1"/>
</dbReference>
<name>A0A327QDK4_9BACT</name>
<sequence length="230" mass="26314">MALAILVPLTGYLIVDHYGKNIVSIPRYYIAEGVDTVFKDGKTTYDTIYHQVKNFTLTNQTGQEVSLDDLNDKIVVVDFFFTNCPMVCPRLTKSMKQLQQAFSKNDTLVHFISISVDPTRDTVDQLRRYINRFDIEQRNWWFLTGDKKTIYDLARHEFFVSATQGDGGPDDFVHSEKIILLDKSRYIRGYYDGLDSVAVGQCANDIAVLNIAKDRHKPGLFKRLFSGGNH</sequence>
<dbReference type="EMBL" id="QLLL01000007">
    <property type="protein sequence ID" value="RAJ01712.1"/>
    <property type="molecule type" value="Genomic_DNA"/>
</dbReference>
<dbReference type="Gene3D" id="3.40.30.10">
    <property type="entry name" value="Glutaredoxin"/>
    <property type="match status" value="1"/>
</dbReference>
<keyword evidence="7" id="KW-1185">Reference proteome</keyword>
<dbReference type="InterPro" id="IPR013766">
    <property type="entry name" value="Thioredoxin_domain"/>
</dbReference>
<keyword evidence="2 3" id="KW-0186">Copper</keyword>